<keyword evidence="1" id="KW-0812">Transmembrane</keyword>
<dbReference type="AlphaFoldDB" id="A0A4S5CPF8"/>
<reference evidence="2 3" key="1">
    <citation type="submission" date="2019-04" db="EMBL/GenBank/DDBJ databases">
        <title>Comparative genomics of Aeromonas veronii strains pathogenic to fish.</title>
        <authorList>
            <person name="Cascarano M.C."/>
            <person name="Smyrli M."/>
            <person name="Katharios P."/>
        </authorList>
    </citation>
    <scope>NUCLEOTIDE SEQUENCE [LARGE SCALE GENOMIC DNA]</scope>
    <source>
        <strain evidence="2 3">XU1</strain>
    </source>
</reference>
<protein>
    <submittedName>
        <fullName evidence="2">Uncharacterized protein</fullName>
    </submittedName>
</protein>
<evidence type="ECO:0000256" key="1">
    <source>
        <dbReference type="SAM" id="Phobius"/>
    </source>
</evidence>
<gene>
    <name evidence="2" type="ORF">E8Q35_12860</name>
</gene>
<name>A0A4S5CPF8_AERVE</name>
<feature type="transmembrane region" description="Helical" evidence="1">
    <location>
        <begin position="16"/>
        <end position="39"/>
    </location>
</feature>
<keyword evidence="1" id="KW-1133">Transmembrane helix</keyword>
<keyword evidence="1" id="KW-0472">Membrane</keyword>
<sequence>MELDVEATRYRAWKTMFLASITFGVWLIVFIAEMAFAAWVGANNVFIIVMVVITLFFTLLFCGLMCKSMADVCNQESERRKSKGNVVSKP</sequence>
<dbReference type="Proteomes" id="UP000309618">
    <property type="component" value="Unassembled WGS sequence"/>
</dbReference>
<dbReference type="EMBL" id="SSUX01000008">
    <property type="protein sequence ID" value="THJ45066.1"/>
    <property type="molecule type" value="Genomic_DNA"/>
</dbReference>
<evidence type="ECO:0000313" key="3">
    <source>
        <dbReference type="Proteomes" id="UP000309618"/>
    </source>
</evidence>
<proteinExistence type="predicted"/>
<organism evidence="2 3">
    <name type="scientific">Aeromonas veronii</name>
    <dbReference type="NCBI Taxonomy" id="654"/>
    <lineage>
        <taxon>Bacteria</taxon>
        <taxon>Pseudomonadati</taxon>
        <taxon>Pseudomonadota</taxon>
        <taxon>Gammaproteobacteria</taxon>
        <taxon>Aeromonadales</taxon>
        <taxon>Aeromonadaceae</taxon>
        <taxon>Aeromonas</taxon>
    </lineage>
</organism>
<dbReference type="RefSeq" id="WP_136501889.1">
    <property type="nucleotide sequence ID" value="NZ_SSUX01000008.1"/>
</dbReference>
<comment type="caution">
    <text evidence="2">The sequence shown here is derived from an EMBL/GenBank/DDBJ whole genome shotgun (WGS) entry which is preliminary data.</text>
</comment>
<evidence type="ECO:0000313" key="2">
    <source>
        <dbReference type="EMBL" id="THJ45066.1"/>
    </source>
</evidence>
<accession>A0A4S5CPF8</accession>
<feature type="transmembrane region" description="Helical" evidence="1">
    <location>
        <begin position="45"/>
        <end position="66"/>
    </location>
</feature>